<dbReference type="GO" id="GO:0000287">
    <property type="term" value="F:magnesium ion binding"/>
    <property type="evidence" value="ECO:0007669"/>
    <property type="project" value="InterPro"/>
</dbReference>
<dbReference type="RefSeq" id="WP_126599347.1">
    <property type="nucleotide sequence ID" value="NZ_LR134510.1"/>
</dbReference>
<proteinExistence type="inferred from homology"/>
<dbReference type="FunFam" id="3.40.50.1220:FF:000013">
    <property type="entry name" value="Pyruvate dehydrogenase [ubiquinone]"/>
    <property type="match status" value="1"/>
</dbReference>
<dbReference type="Pfam" id="PF00205">
    <property type="entry name" value="TPP_enzyme_M"/>
    <property type="match status" value="1"/>
</dbReference>
<dbReference type="PANTHER" id="PTHR42981">
    <property type="entry name" value="PYRUVATE DEHYDROGENASE [UBIQUINONE]"/>
    <property type="match status" value="1"/>
</dbReference>
<feature type="domain" description="Thiamine pyrophosphate enzyme N-terminal TPP-binding" evidence="6">
    <location>
        <begin position="1"/>
        <end position="114"/>
    </location>
</feature>
<gene>
    <name evidence="7" type="primary">ilvG</name>
    <name evidence="7" type="ORF">NCTC12871_00878</name>
</gene>
<dbReference type="SUPFAM" id="SSF52467">
    <property type="entry name" value="DHS-like NAD/FAD-binding domain"/>
    <property type="match status" value="1"/>
</dbReference>
<dbReference type="PANTHER" id="PTHR42981:SF2">
    <property type="entry name" value="PYRUVATE DEHYDROGENASE [UBIQUINONE]"/>
    <property type="match status" value="1"/>
</dbReference>
<feature type="domain" description="Thiamine pyrophosphate enzyme TPP-binding" evidence="5">
    <location>
        <begin position="379"/>
        <end position="525"/>
    </location>
</feature>
<dbReference type="Gene3D" id="3.40.50.970">
    <property type="match status" value="2"/>
</dbReference>
<dbReference type="InterPro" id="IPR012000">
    <property type="entry name" value="Thiamin_PyroP_enz_cen_dom"/>
</dbReference>
<dbReference type="KEGG" id="adp:NCTC12871_00878"/>
<dbReference type="InterPro" id="IPR011766">
    <property type="entry name" value="TPP_enzyme_TPP-bd"/>
</dbReference>
<dbReference type="GO" id="GO:0019752">
    <property type="term" value="P:carboxylic acid metabolic process"/>
    <property type="evidence" value="ECO:0007669"/>
    <property type="project" value="UniProtKB-ARBA"/>
</dbReference>
<dbReference type="GO" id="GO:0052737">
    <property type="term" value="F:pyruvate dehydrogenase (quinone) activity"/>
    <property type="evidence" value="ECO:0007669"/>
    <property type="project" value="UniProtKB-EC"/>
</dbReference>
<accession>A0A448TU32</accession>
<dbReference type="InterPro" id="IPR012001">
    <property type="entry name" value="Thiamin_PyroP_enz_TPP-bd_dom"/>
</dbReference>
<dbReference type="InterPro" id="IPR047210">
    <property type="entry name" value="TPP_PYR_POXB-like"/>
</dbReference>
<comment type="similarity">
    <text evidence="1 3">Belongs to the TPP enzyme family.</text>
</comment>
<dbReference type="SUPFAM" id="SSF52518">
    <property type="entry name" value="Thiamin diphosphate-binding fold (THDP-binding)"/>
    <property type="match status" value="2"/>
</dbReference>
<dbReference type="Proteomes" id="UP000279799">
    <property type="component" value="Chromosome"/>
</dbReference>
<name>A0A448TU32_9PAST</name>
<reference evidence="7 8" key="1">
    <citation type="submission" date="2018-12" db="EMBL/GenBank/DDBJ databases">
        <authorList>
            <consortium name="Pathogen Informatics"/>
        </authorList>
    </citation>
    <scope>NUCLEOTIDE SEQUENCE [LARGE SCALE GENOMIC DNA]</scope>
    <source>
        <strain evidence="7 8">NCTC12871</strain>
    </source>
</reference>
<dbReference type="CDD" id="cd02014">
    <property type="entry name" value="TPP_POX"/>
    <property type="match status" value="1"/>
</dbReference>
<evidence type="ECO:0000313" key="8">
    <source>
        <dbReference type="Proteomes" id="UP000279799"/>
    </source>
</evidence>
<dbReference type="InterPro" id="IPR029061">
    <property type="entry name" value="THDP-binding"/>
</dbReference>
<evidence type="ECO:0000256" key="3">
    <source>
        <dbReference type="RuleBase" id="RU362132"/>
    </source>
</evidence>
<keyword evidence="8" id="KW-1185">Reference proteome</keyword>
<feature type="domain" description="Thiamine pyrophosphate enzyme central" evidence="4">
    <location>
        <begin position="190"/>
        <end position="317"/>
    </location>
</feature>
<evidence type="ECO:0000256" key="1">
    <source>
        <dbReference type="ARBA" id="ARBA00007812"/>
    </source>
</evidence>
<dbReference type="Gene3D" id="3.40.50.1220">
    <property type="entry name" value="TPP-binding domain"/>
    <property type="match status" value="1"/>
</dbReference>
<dbReference type="Pfam" id="PF02776">
    <property type="entry name" value="TPP_enzyme_N"/>
    <property type="match status" value="1"/>
</dbReference>
<evidence type="ECO:0000313" key="7">
    <source>
        <dbReference type="EMBL" id="VEJ09425.1"/>
    </source>
</evidence>
<dbReference type="GO" id="GO:0030976">
    <property type="term" value="F:thiamine pyrophosphate binding"/>
    <property type="evidence" value="ECO:0007669"/>
    <property type="project" value="InterPro"/>
</dbReference>
<sequence length="572" mass="62654">MKISDYMVDLLSAAGVKRIWGVTGDSLNGLVDSMRKQGQIEWVGTRHEEVAAFAAGAEAGITGELAVCAGSCGPGNMHLMNGLYNCYRNHTPVLAIASDIPSSEVGTDYFQETDPVYLYKECSVYCQKITNPEQMPQILETAMRQAILKRGVATIVVPGDVLEMDMPKGVGIKWQKPELPHYSASADELAKLSEMLNNSEHITFFCGAGCKDAREEVIALAKKLKAPIVHAFRGKEYMEYDNPNDMGMTGLLGFESGYHALENADTVLLLGTGFPFRAFYPKNARIIQIDIDPGALGRHTQIDLGIVADIKETVSALLPLVKENDNEVFLDNCLKHYKKTRADFDSKADIKPGDKRIHPQTLFKMMSDKANSDAIFTFDVGTPTLWSARFLKIGKDRRLLGSFHHGSMANAMPMALGAQIVDRNRQVIAMCGDGGFSMLMGDFLSLVEHKLPVKIVVLNNSCLSFVNIEMIAAGYLSTATDMVNPSFAAIADACGVKGFKATEPENLSNTIDEFLAHDGPALLEVITDKNEIGMPPKVTNEQRKGFAIYMLKAVFNGHGNQLIDIAKTNLRR</sequence>
<protein>
    <submittedName>
        <fullName evidence="7">Acetohydroxy acid synthase II large subunit</fullName>
        <ecNumber evidence="7">1.2.5.1</ecNumber>
    </submittedName>
</protein>
<dbReference type="NCBIfam" id="NF006591">
    <property type="entry name" value="PRK09124.1"/>
    <property type="match status" value="1"/>
</dbReference>
<dbReference type="InterPro" id="IPR047211">
    <property type="entry name" value="POXB-like"/>
</dbReference>
<dbReference type="CDD" id="cd07039">
    <property type="entry name" value="TPP_PYR_POX"/>
    <property type="match status" value="1"/>
</dbReference>
<dbReference type="EMBL" id="LR134510">
    <property type="protein sequence ID" value="VEJ09425.1"/>
    <property type="molecule type" value="Genomic_DNA"/>
</dbReference>
<evidence type="ECO:0000259" key="5">
    <source>
        <dbReference type="Pfam" id="PF02775"/>
    </source>
</evidence>
<evidence type="ECO:0000259" key="4">
    <source>
        <dbReference type="Pfam" id="PF00205"/>
    </source>
</evidence>
<evidence type="ECO:0000259" key="6">
    <source>
        <dbReference type="Pfam" id="PF02776"/>
    </source>
</evidence>
<dbReference type="InterPro" id="IPR047212">
    <property type="entry name" value="TPP_POXB-like"/>
</dbReference>
<organism evidence="7 8">
    <name type="scientific">Actinobacillus delphinicola</name>
    <dbReference type="NCBI Taxonomy" id="51161"/>
    <lineage>
        <taxon>Bacteria</taxon>
        <taxon>Pseudomonadati</taxon>
        <taxon>Pseudomonadota</taxon>
        <taxon>Gammaproteobacteria</taxon>
        <taxon>Pasteurellales</taxon>
        <taxon>Pasteurellaceae</taxon>
        <taxon>Actinobacillus</taxon>
    </lineage>
</organism>
<keyword evidence="7" id="KW-0560">Oxidoreductase</keyword>
<keyword evidence="2 3" id="KW-0786">Thiamine pyrophosphate</keyword>
<dbReference type="EC" id="1.2.5.1" evidence="7"/>
<dbReference type="AlphaFoldDB" id="A0A448TU32"/>
<dbReference type="Pfam" id="PF02775">
    <property type="entry name" value="TPP_enzyme_C"/>
    <property type="match status" value="1"/>
</dbReference>
<dbReference type="InterPro" id="IPR029035">
    <property type="entry name" value="DHS-like_NAD/FAD-binding_dom"/>
</dbReference>
<evidence type="ECO:0000256" key="2">
    <source>
        <dbReference type="ARBA" id="ARBA00023052"/>
    </source>
</evidence>
<dbReference type="OrthoDB" id="9785953at2"/>